<evidence type="ECO:0000256" key="4">
    <source>
        <dbReference type="ARBA" id="ARBA00023186"/>
    </source>
</evidence>
<dbReference type="AlphaFoldDB" id="A0A1W1UPQ6"/>
<dbReference type="EMBL" id="FWWT01000008">
    <property type="protein sequence ID" value="SMB82801.1"/>
    <property type="molecule type" value="Genomic_DNA"/>
</dbReference>
<dbReference type="Pfam" id="PF02623">
    <property type="entry name" value="FliW"/>
    <property type="match status" value="1"/>
</dbReference>
<name>A0A1W1UPQ6_DESTI</name>
<dbReference type="SUPFAM" id="SSF141457">
    <property type="entry name" value="BH3618-like"/>
    <property type="match status" value="1"/>
</dbReference>
<dbReference type="InterPro" id="IPR024046">
    <property type="entry name" value="Flagellar_assmbl_FliW_dom_sf"/>
</dbReference>
<dbReference type="InterPro" id="IPR003775">
    <property type="entry name" value="Flagellar_assembly_factor_FliW"/>
</dbReference>
<gene>
    <name evidence="5" type="primary">fliW</name>
    <name evidence="6" type="ORF">SAMN00017405_0969</name>
</gene>
<keyword evidence="1 5" id="KW-0963">Cytoplasm</keyword>
<dbReference type="OrthoDB" id="9801235at2"/>
<dbReference type="Proteomes" id="UP000192731">
    <property type="component" value="Unassembled WGS sequence"/>
</dbReference>
<comment type="subcellular location">
    <subcellularLocation>
        <location evidence="5">Cytoplasm</location>
    </subcellularLocation>
</comment>
<comment type="subunit">
    <text evidence="5">Interacts with translational regulator CsrA and flagellin(s).</text>
</comment>
<keyword evidence="2 5" id="KW-1005">Bacterial flagellum biogenesis</keyword>
<evidence type="ECO:0000256" key="2">
    <source>
        <dbReference type="ARBA" id="ARBA00022795"/>
    </source>
</evidence>
<evidence type="ECO:0000313" key="6">
    <source>
        <dbReference type="EMBL" id="SMB82801.1"/>
    </source>
</evidence>
<comment type="function">
    <text evidence="5">Acts as an anti-CsrA protein, binds CsrA and prevents it from repressing translation of its target genes, one of which is flagellin. Binds to flagellin and participates in the assembly of the flagellum.</text>
</comment>
<evidence type="ECO:0000313" key="7">
    <source>
        <dbReference type="Proteomes" id="UP000192731"/>
    </source>
</evidence>
<comment type="similarity">
    <text evidence="5">Belongs to the FliW family.</text>
</comment>
<evidence type="ECO:0000256" key="3">
    <source>
        <dbReference type="ARBA" id="ARBA00022845"/>
    </source>
</evidence>
<keyword evidence="3 5" id="KW-0810">Translation regulation</keyword>
<evidence type="ECO:0000256" key="1">
    <source>
        <dbReference type="ARBA" id="ARBA00022490"/>
    </source>
</evidence>
<evidence type="ECO:0000256" key="5">
    <source>
        <dbReference type="HAMAP-Rule" id="MF_01185"/>
    </source>
</evidence>
<dbReference type="GO" id="GO:0005737">
    <property type="term" value="C:cytoplasm"/>
    <property type="evidence" value="ECO:0007669"/>
    <property type="project" value="UniProtKB-SubCell"/>
</dbReference>
<dbReference type="STRING" id="656914.SAMN00017405_0969"/>
<keyword evidence="6" id="KW-0282">Flagellum</keyword>
<keyword evidence="6" id="KW-0966">Cell projection</keyword>
<keyword evidence="4 5" id="KW-0143">Chaperone</keyword>
<dbReference type="GO" id="GO:0044780">
    <property type="term" value="P:bacterial-type flagellum assembly"/>
    <property type="evidence" value="ECO:0007669"/>
    <property type="project" value="UniProtKB-UniRule"/>
</dbReference>
<dbReference type="PANTHER" id="PTHR39190:SF1">
    <property type="entry name" value="FLAGELLAR ASSEMBLY FACTOR FLIW"/>
    <property type="match status" value="1"/>
</dbReference>
<dbReference type="Gene3D" id="2.30.290.10">
    <property type="entry name" value="BH3618-like"/>
    <property type="match status" value="1"/>
</dbReference>
<keyword evidence="7" id="KW-1185">Reference proteome</keyword>
<accession>A0A1W1UPQ6</accession>
<dbReference type="NCBIfam" id="NF009793">
    <property type="entry name" value="PRK13285.1-1"/>
    <property type="match status" value="1"/>
</dbReference>
<reference evidence="6 7" key="1">
    <citation type="submission" date="2017-04" db="EMBL/GenBank/DDBJ databases">
        <authorList>
            <person name="Afonso C.L."/>
            <person name="Miller P.J."/>
            <person name="Scott M.A."/>
            <person name="Spackman E."/>
            <person name="Goraichik I."/>
            <person name="Dimitrov K.M."/>
            <person name="Suarez D.L."/>
            <person name="Swayne D.E."/>
        </authorList>
    </citation>
    <scope>NUCLEOTIDE SEQUENCE [LARGE SCALE GENOMIC DNA]</scope>
    <source>
        <strain evidence="6 7">DSM 11270</strain>
    </source>
</reference>
<dbReference type="PANTHER" id="PTHR39190">
    <property type="entry name" value="FLAGELLAR ASSEMBLY FACTOR FLIW"/>
    <property type="match status" value="1"/>
</dbReference>
<proteinExistence type="inferred from homology"/>
<sequence>MKIKTDRFGELEIRKEDILNFATGLLAFEHLHNFILVEVAENPVFKWLQSTEDSEIAFLVVDPFVIKGDYSVYLSENIRTELEITAEEDVIIYTIVSVPLGGLKDATTNLMGPLVLNAKAHKGKQIVLENKELTIKYPLFPKVETKKVCGG</sequence>
<protein>
    <recommendedName>
        <fullName evidence="5">Flagellar assembly factor FliW</fullName>
    </recommendedName>
</protein>
<organism evidence="6 7">
    <name type="scientific">Desulfonispora thiosulfatigenes DSM 11270</name>
    <dbReference type="NCBI Taxonomy" id="656914"/>
    <lineage>
        <taxon>Bacteria</taxon>
        <taxon>Bacillati</taxon>
        <taxon>Bacillota</taxon>
        <taxon>Clostridia</taxon>
        <taxon>Eubacteriales</taxon>
        <taxon>Peptococcaceae</taxon>
        <taxon>Desulfonispora</taxon>
    </lineage>
</organism>
<keyword evidence="6" id="KW-0969">Cilium</keyword>
<dbReference type="HAMAP" id="MF_01185">
    <property type="entry name" value="FliW"/>
    <property type="match status" value="1"/>
</dbReference>
<dbReference type="GO" id="GO:0006417">
    <property type="term" value="P:regulation of translation"/>
    <property type="evidence" value="ECO:0007669"/>
    <property type="project" value="UniProtKB-KW"/>
</dbReference>
<dbReference type="RefSeq" id="WP_084052215.1">
    <property type="nucleotide sequence ID" value="NZ_FWWT01000008.1"/>
</dbReference>